<sequence length="457" mass="53248">MKIIFIIITRGFIIRNVLRSGGLVQFRNKGYKIVIILDCKEVPEYLREELASENVTVVAEKGRGLGRIHRLFHNIQTFLIFTDSTVRYLKYGNNRLIARPRVFTYLHIAFVWLISRMPLLKSLSRFVEVHLFPQYHVSIARLFDEHKPDVVFSTSVISGLDILFMKEAKRRGITTVSMPKGWDNVTRNYYRFVPDYFIVQTKVLRDELVRLQKFPAKRVYITGFPQFDWYRKSDVIISREEFCKKYGLNPSLSIILFGSEGGWADHDFDVAENIRVMIEKNELVKECQLLVRPHFSNFRNELFKKLLGRERVKVDTSYNISDAFVDNWDPLDDETKNLANSLYHADLLVTTASTLNLDMACFNHPIINLAFGGRFRGARDITPWLYKSNHMQWVINTGGIRLVSNNNELKNMINVYLNNPHLDNEGRVRLANELCYKVDGKSSERMVDAIDDIMKKS</sequence>
<comment type="caution">
    <text evidence="1">The sequence shown here is derived from an EMBL/GenBank/DDBJ whole genome shotgun (WGS) entry which is preliminary data.</text>
</comment>
<evidence type="ECO:0000313" key="2">
    <source>
        <dbReference type="Proteomes" id="UP000177269"/>
    </source>
</evidence>
<organism evidence="1 2">
    <name type="scientific">Candidatus Taylorbacteria bacterium RIFCSPLOWO2_12_FULL_43_20</name>
    <dbReference type="NCBI Taxonomy" id="1802332"/>
    <lineage>
        <taxon>Bacteria</taxon>
        <taxon>Candidatus Tayloriibacteriota</taxon>
    </lineage>
</organism>
<proteinExistence type="predicted"/>
<dbReference type="SUPFAM" id="SSF53756">
    <property type="entry name" value="UDP-Glycosyltransferase/glycogen phosphorylase"/>
    <property type="match status" value="1"/>
</dbReference>
<name>A0A1G2P0K1_9BACT</name>
<dbReference type="InterPro" id="IPR043148">
    <property type="entry name" value="TagF_C"/>
</dbReference>
<dbReference type="EMBL" id="MHSK01000024">
    <property type="protein sequence ID" value="OHA41885.1"/>
    <property type="molecule type" value="Genomic_DNA"/>
</dbReference>
<dbReference type="Proteomes" id="UP000177269">
    <property type="component" value="Unassembled WGS sequence"/>
</dbReference>
<dbReference type="GO" id="GO:0016020">
    <property type="term" value="C:membrane"/>
    <property type="evidence" value="ECO:0007669"/>
    <property type="project" value="InterPro"/>
</dbReference>
<reference evidence="1 2" key="1">
    <citation type="journal article" date="2016" name="Nat. Commun.">
        <title>Thousands of microbial genomes shed light on interconnected biogeochemical processes in an aquifer system.</title>
        <authorList>
            <person name="Anantharaman K."/>
            <person name="Brown C.T."/>
            <person name="Hug L.A."/>
            <person name="Sharon I."/>
            <person name="Castelle C.J."/>
            <person name="Probst A.J."/>
            <person name="Thomas B.C."/>
            <person name="Singh A."/>
            <person name="Wilkins M.J."/>
            <person name="Karaoz U."/>
            <person name="Brodie E.L."/>
            <person name="Williams K.H."/>
            <person name="Hubbard S.S."/>
            <person name="Banfield J.F."/>
        </authorList>
    </citation>
    <scope>NUCLEOTIDE SEQUENCE [LARGE SCALE GENOMIC DNA]</scope>
</reference>
<dbReference type="AlphaFoldDB" id="A0A1G2P0K1"/>
<dbReference type="InterPro" id="IPR007554">
    <property type="entry name" value="Glycerophosphate_synth"/>
</dbReference>
<dbReference type="GO" id="GO:0047355">
    <property type="term" value="F:CDP-glycerol glycerophosphotransferase activity"/>
    <property type="evidence" value="ECO:0007669"/>
    <property type="project" value="InterPro"/>
</dbReference>
<protein>
    <recommendedName>
        <fullName evidence="3">Lipid-A-disaccharide synthase</fullName>
    </recommendedName>
</protein>
<evidence type="ECO:0000313" key="1">
    <source>
        <dbReference type="EMBL" id="OHA41885.1"/>
    </source>
</evidence>
<accession>A0A1G2P0K1</accession>
<dbReference type="Gene3D" id="3.40.50.12580">
    <property type="match status" value="1"/>
</dbReference>
<gene>
    <name evidence="1" type="ORF">A3G52_03560</name>
</gene>
<evidence type="ECO:0008006" key="3">
    <source>
        <dbReference type="Google" id="ProtNLM"/>
    </source>
</evidence>
<dbReference type="Pfam" id="PF04464">
    <property type="entry name" value="Glyphos_transf"/>
    <property type="match status" value="1"/>
</dbReference>